<evidence type="ECO:0000256" key="1">
    <source>
        <dbReference type="ARBA" id="ARBA00022475"/>
    </source>
</evidence>
<evidence type="ECO:0000256" key="5">
    <source>
        <dbReference type="SAM" id="Phobius"/>
    </source>
</evidence>
<evidence type="ECO:0000256" key="2">
    <source>
        <dbReference type="ARBA" id="ARBA00022692"/>
    </source>
</evidence>
<feature type="domain" description="Lipopolysaccharide assembly protein A" evidence="6">
    <location>
        <begin position="21"/>
        <end position="82"/>
    </location>
</feature>
<dbReference type="Proteomes" id="UP000516349">
    <property type="component" value="Chromosome"/>
</dbReference>
<keyword evidence="2 5" id="KW-0812">Transmembrane</keyword>
<proteinExistence type="predicted"/>
<gene>
    <name evidence="7" type="ORF">JGUZn3_03890</name>
</gene>
<organism evidence="7 8">
    <name type="scientific">Entomobacter blattae</name>
    <dbReference type="NCBI Taxonomy" id="2762277"/>
    <lineage>
        <taxon>Bacteria</taxon>
        <taxon>Pseudomonadati</taxon>
        <taxon>Pseudomonadota</taxon>
        <taxon>Alphaproteobacteria</taxon>
        <taxon>Acetobacterales</taxon>
        <taxon>Acetobacteraceae</taxon>
        <taxon>Entomobacter</taxon>
    </lineage>
</organism>
<evidence type="ECO:0000313" key="7">
    <source>
        <dbReference type="EMBL" id="QNT77640.1"/>
    </source>
</evidence>
<evidence type="ECO:0000256" key="3">
    <source>
        <dbReference type="ARBA" id="ARBA00022989"/>
    </source>
</evidence>
<sequence length="120" mass="13105">MLRLVVTLVFLVLLIAFNIFNQDKFPINLFFTTKDASVGVVVLIVAVLFFFLGAFILWLSAMKQWKRARKAEQKNTTLEEQIAEIQAKMASLPVTQPSVGGGVLQPVKDNLAGPSGAPSA</sequence>
<dbReference type="GO" id="GO:0005886">
    <property type="term" value="C:plasma membrane"/>
    <property type="evidence" value="ECO:0007669"/>
    <property type="project" value="InterPro"/>
</dbReference>
<dbReference type="InterPro" id="IPR010445">
    <property type="entry name" value="LapA_dom"/>
</dbReference>
<keyword evidence="8" id="KW-1185">Reference proteome</keyword>
<evidence type="ECO:0000259" key="6">
    <source>
        <dbReference type="Pfam" id="PF06305"/>
    </source>
</evidence>
<evidence type="ECO:0000313" key="8">
    <source>
        <dbReference type="Proteomes" id="UP000516349"/>
    </source>
</evidence>
<feature type="transmembrane region" description="Helical" evidence="5">
    <location>
        <begin position="38"/>
        <end position="60"/>
    </location>
</feature>
<keyword evidence="4 5" id="KW-0472">Membrane</keyword>
<protein>
    <submittedName>
        <fullName evidence="7">Lipopolysaccharide assembly protein A domain protein</fullName>
    </submittedName>
</protein>
<dbReference type="AlphaFoldDB" id="A0A7H1NPD0"/>
<dbReference type="RefSeq" id="WP_203414078.1">
    <property type="nucleotide sequence ID" value="NZ_CP060244.1"/>
</dbReference>
<keyword evidence="3 5" id="KW-1133">Transmembrane helix</keyword>
<accession>A0A7H1NPD0</accession>
<reference evidence="7 8" key="1">
    <citation type="submission" date="2020-08" db="EMBL/GenBank/DDBJ databases">
        <title>Complete genome sequence of Entomobacter blattae G55GP.</title>
        <authorList>
            <person name="Poehlein A."/>
            <person name="Guzman J."/>
            <person name="Daniel R."/>
            <person name="Vilcinskas A."/>
        </authorList>
    </citation>
    <scope>NUCLEOTIDE SEQUENCE [LARGE SCALE GENOMIC DNA]</scope>
    <source>
        <strain evidence="7 8">G55GP</strain>
    </source>
</reference>
<keyword evidence="1" id="KW-1003">Cell membrane</keyword>
<name>A0A7H1NPD0_9PROT</name>
<dbReference type="KEGG" id="ebla:JGUZn3_03890"/>
<dbReference type="Pfam" id="PF06305">
    <property type="entry name" value="LapA_dom"/>
    <property type="match status" value="1"/>
</dbReference>
<evidence type="ECO:0000256" key="4">
    <source>
        <dbReference type="ARBA" id="ARBA00023136"/>
    </source>
</evidence>
<dbReference type="EMBL" id="CP060244">
    <property type="protein sequence ID" value="QNT77640.1"/>
    <property type="molecule type" value="Genomic_DNA"/>
</dbReference>